<dbReference type="Proteomes" id="UP001165101">
    <property type="component" value="Unassembled WGS sequence"/>
</dbReference>
<reference evidence="1" key="1">
    <citation type="submission" date="2023-04" db="EMBL/GenBank/DDBJ databases">
        <title>Candida boidinii NBRC 1967.</title>
        <authorList>
            <person name="Ichikawa N."/>
            <person name="Sato H."/>
            <person name="Tonouchi N."/>
        </authorList>
    </citation>
    <scope>NUCLEOTIDE SEQUENCE</scope>
    <source>
        <strain evidence="1">NBRC 1967</strain>
    </source>
</reference>
<gene>
    <name evidence="1" type="ORF">Cboi01_000482700</name>
</gene>
<accession>A0ACB5TYL4</accession>
<keyword evidence="2" id="KW-1185">Reference proteome</keyword>
<evidence type="ECO:0000313" key="2">
    <source>
        <dbReference type="Proteomes" id="UP001165101"/>
    </source>
</evidence>
<sequence>MDEFVNSMDLDNIMQLEVERKEQEEEEEEQEEQIKNPYGREDIFVELNEFDSALPIARRKGLEFQSYGRETFNDITRKILALNSPRIHIITRLLKDIVIKFTKIAADSEAESTEEKEEEENNHKFATPLLHRLISDDSKKARAENRLSIIDEIIESIKTENMDSSSGNLFIPDLVQKLNSESFSALVSNMARLFDVLYNPESEKKDTRKRRGTNGDGQDDADTAGEEEPLPSIDDIFNMF</sequence>
<organism evidence="1 2">
    <name type="scientific">Candida boidinii</name>
    <name type="common">Yeast</name>
    <dbReference type="NCBI Taxonomy" id="5477"/>
    <lineage>
        <taxon>Eukaryota</taxon>
        <taxon>Fungi</taxon>
        <taxon>Dikarya</taxon>
        <taxon>Ascomycota</taxon>
        <taxon>Saccharomycotina</taxon>
        <taxon>Pichiomycetes</taxon>
        <taxon>Pichiales</taxon>
        <taxon>Pichiaceae</taxon>
        <taxon>Ogataea</taxon>
        <taxon>Ogataea/Candida clade</taxon>
    </lineage>
</organism>
<comment type="caution">
    <text evidence="1">The sequence shown here is derived from an EMBL/GenBank/DDBJ whole genome shotgun (WGS) entry which is preliminary data.</text>
</comment>
<name>A0ACB5TYL4_CANBO</name>
<dbReference type="EMBL" id="BSXV01003320">
    <property type="protein sequence ID" value="GME98079.1"/>
    <property type="molecule type" value="Genomic_DNA"/>
</dbReference>
<proteinExistence type="predicted"/>
<protein>
    <submittedName>
        <fullName evidence="1">Unnamed protein product</fullName>
    </submittedName>
</protein>
<evidence type="ECO:0000313" key="1">
    <source>
        <dbReference type="EMBL" id="GME98079.1"/>
    </source>
</evidence>